<sequence>MWFQLISISPPPKNATLVEWRQSTHPCISQIQQIVFEVAKAIQYVHSLDIIITHRFPKETVFLDSDNHATLNCFSFLPNFLRDGRLEYHSDWTLEANIRSFGLLFYSVLFNQFNADDHEISFEFRPPEPKVPDSVWQLIQWCCVKDPKERPTMDQVVQEMESWISLGQFTFSS</sequence>
<dbReference type="InterPro" id="IPR000719">
    <property type="entry name" value="Prot_kinase_dom"/>
</dbReference>
<dbReference type="InterPro" id="IPR011009">
    <property type="entry name" value="Kinase-like_dom_sf"/>
</dbReference>
<name>A0A0C2SF09_AMAMK</name>
<dbReference type="GO" id="GO:0004672">
    <property type="term" value="F:protein kinase activity"/>
    <property type="evidence" value="ECO:0007669"/>
    <property type="project" value="InterPro"/>
</dbReference>
<evidence type="ECO:0000313" key="2">
    <source>
        <dbReference type="EMBL" id="KIL61645.1"/>
    </source>
</evidence>
<evidence type="ECO:0000313" key="3">
    <source>
        <dbReference type="Proteomes" id="UP000054549"/>
    </source>
</evidence>
<dbReference type="Gene3D" id="1.10.510.10">
    <property type="entry name" value="Transferase(Phosphotransferase) domain 1"/>
    <property type="match status" value="1"/>
</dbReference>
<gene>
    <name evidence="2" type="ORF">M378DRAFT_847082</name>
</gene>
<dbReference type="Proteomes" id="UP000054549">
    <property type="component" value="Unassembled WGS sequence"/>
</dbReference>
<protein>
    <recommendedName>
        <fullName evidence="1">Protein kinase domain-containing protein</fullName>
    </recommendedName>
</protein>
<dbReference type="SUPFAM" id="SSF56112">
    <property type="entry name" value="Protein kinase-like (PK-like)"/>
    <property type="match status" value="1"/>
</dbReference>
<dbReference type="InParanoid" id="A0A0C2SF09"/>
<organism evidence="2 3">
    <name type="scientific">Amanita muscaria (strain Koide BX008)</name>
    <dbReference type="NCBI Taxonomy" id="946122"/>
    <lineage>
        <taxon>Eukaryota</taxon>
        <taxon>Fungi</taxon>
        <taxon>Dikarya</taxon>
        <taxon>Basidiomycota</taxon>
        <taxon>Agaricomycotina</taxon>
        <taxon>Agaricomycetes</taxon>
        <taxon>Agaricomycetidae</taxon>
        <taxon>Agaricales</taxon>
        <taxon>Pluteineae</taxon>
        <taxon>Amanitaceae</taxon>
        <taxon>Amanita</taxon>
    </lineage>
</organism>
<feature type="domain" description="Protein kinase" evidence="1">
    <location>
        <begin position="1"/>
        <end position="164"/>
    </location>
</feature>
<dbReference type="OrthoDB" id="26722at2759"/>
<dbReference type="AlphaFoldDB" id="A0A0C2SF09"/>
<accession>A0A0C2SF09</accession>
<evidence type="ECO:0000259" key="1">
    <source>
        <dbReference type="PROSITE" id="PS50011"/>
    </source>
</evidence>
<dbReference type="GO" id="GO:0005524">
    <property type="term" value="F:ATP binding"/>
    <property type="evidence" value="ECO:0007669"/>
    <property type="project" value="InterPro"/>
</dbReference>
<keyword evidence="3" id="KW-1185">Reference proteome</keyword>
<proteinExistence type="predicted"/>
<reference evidence="2 3" key="1">
    <citation type="submission" date="2014-04" db="EMBL/GenBank/DDBJ databases">
        <title>Evolutionary Origins and Diversification of the Mycorrhizal Mutualists.</title>
        <authorList>
            <consortium name="DOE Joint Genome Institute"/>
            <consortium name="Mycorrhizal Genomics Consortium"/>
            <person name="Kohler A."/>
            <person name="Kuo A."/>
            <person name="Nagy L.G."/>
            <person name="Floudas D."/>
            <person name="Copeland A."/>
            <person name="Barry K.W."/>
            <person name="Cichocki N."/>
            <person name="Veneault-Fourrey C."/>
            <person name="LaButti K."/>
            <person name="Lindquist E.A."/>
            <person name="Lipzen A."/>
            <person name="Lundell T."/>
            <person name="Morin E."/>
            <person name="Murat C."/>
            <person name="Riley R."/>
            <person name="Ohm R."/>
            <person name="Sun H."/>
            <person name="Tunlid A."/>
            <person name="Henrissat B."/>
            <person name="Grigoriev I.V."/>
            <person name="Hibbett D.S."/>
            <person name="Martin F."/>
        </authorList>
    </citation>
    <scope>NUCLEOTIDE SEQUENCE [LARGE SCALE GENOMIC DNA]</scope>
    <source>
        <strain evidence="2 3">Koide BX008</strain>
    </source>
</reference>
<dbReference type="PROSITE" id="PS50011">
    <property type="entry name" value="PROTEIN_KINASE_DOM"/>
    <property type="match status" value="1"/>
</dbReference>
<dbReference type="HOGENOM" id="CLU_087973_0_0_1"/>
<dbReference type="EMBL" id="KN818281">
    <property type="protein sequence ID" value="KIL61645.1"/>
    <property type="molecule type" value="Genomic_DNA"/>
</dbReference>